<comment type="caution">
    <text evidence="2">The sequence shown here is derived from an EMBL/GenBank/DDBJ whole genome shotgun (WGS) entry which is preliminary data.</text>
</comment>
<keyword evidence="1" id="KW-1133">Transmembrane helix</keyword>
<proteinExistence type="predicted"/>
<feature type="transmembrane region" description="Helical" evidence="1">
    <location>
        <begin position="83"/>
        <end position="102"/>
    </location>
</feature>
<protein>
    <submittedName>
        <fullName evidence="2">Uncharacterized protein</fullName>
    </submittedName>
</protein>
<dbReference type="Proteomes" id="UP001159179">
    <property type="component" value="Unassembled WGS sequence"/>
</dbReference>
<reference evidence="2" key="1">
    <citation type="submission" date="2023-03" db="EMBL/GenBank/DDBJ databases">
        <title>Bacterial isolates from washroom surfaces on a university campus.</title>
        <authorList>
            <person name="Holman D.B."/>
            <person name="Gzyl K.E."/>
            <person name="Taheri A.E."/>
        </authorList>
    </citation>
    <scope>NUCLEOTIDE SEQUENCE</scope>
    <source>
        <strain evidence="2">RD03</strain>
    </source>
</reference>
<sequence length="145" mass="16376">MKKVPAYKTISLVMILLFSFFSFSHFTRAEGIEIPRSDEIKIPFQSEGDTSKKSSIIDKAKIEAKASNVDPEKMMKKSREGSFQLLIIFIFIMAGLFFIGAFFKSARKVAFSVLACGLVGYFFINYTEDVMAVLLYITNKIAELI</sequence>
<dbReference type="AlphaFoldDB" id="A0AAW6T204"/>
<organism evidence="2 3">
    <name type="scientific">Heyndrickxia oleronia</name>
    <dbReference type="NCBI Taxonomy" id="38875"/>
    <lineage>
        <taxon>Bacteria</taxon>
        <taxon>Bacillati</taxon>
        <taxon>Bacillota</taxon>
        <taxon>Bacilli</taxon>
        <taxon>Bacillales</taxon>
        <taxon>Bacillaceae</taxon>
        <taxon>Heyndrickxia</taxon>
    </lineage>
</organism>
<feature type="transmembrane region" description="Helical" evidence="1">
    <location>
        <begin position="109"/>
        <end position="126"/>
    </location>
</feature>
<name>A0AAW6T204_9BACI</name>
<evidence type="ECO:0000313" key="3">
    <source>
        <dbReference type="Proteomes" id="UP001159179"/>
    </source>
</evidence>
<evidence type="ECO:0000256" key="1">
    <source>
        <dbReference type="SAM" id="Phobius"/>
    </source>
</evidence>
<dbReference type="GeneID" id="79870082"/>
<evidence type="ECO:0000313" key="2">
    <source>
        <dbReference type="EMBL" id="MDH5163377.1"/>
    </source>
</evidence>
<keyword evidence="1" id="KW-0472">Membrane</keyword>
<accession>A0AAW6T204</accession>
<dbReference type="EMBL" id="JAROYP010000014">
    <property type="protein sequence ID" value="MDH5163377.1"/>
    <property type="molecule type" value="Genomic_DNA"/>
</dbReference>
<gene>
    <name evidence="2" type="ORF">P5X88_20805</name>
</gene>
<keyword evidence="1" id="KW-0812">Transmembrane</keyword>
<dbReference type="RefSeq" id="WP_212945975.1">
    <property type="nucleotide sequence ID" value="NZ_BOQX01000010.1"/>
</dbReference>